<dbReference type="CDD" id="cd05305">
    <property type="entry name" value="L-AlaDH"/>
    <property type="match status" value="1"/>
</dbReference>
<dbReference type="Pfam" id="PF01262">
    <property type="entry name" value="AlaDh_PNT_C"/>
    <property type="match status" value="1"/>
</dbReference>
<reference evidence="11 12" key="1">
    <citation type="journal article" date="2019" name="Front. Microbiol.">
        <title>Genomes of Neutrophilic Sulfur-Oxidizing Chemolithoautotrophs Representing 9 Proteobacterial Species From 8 Genera.</title>
        <authorList>
            <person name="Watanabe T."/>
            <person name="Kojima H."/>
            <person name="Umezawa K."/>
            <person name="Hori C."/>
            <person name="Takasuka T.E."/>
            <person name="Kato Y."/>
            <person name="Fukui M."/>
        </authorList>
    </citation>
    <scope>NUCLEOTIDE SEQUENCE [LARGE SCALE GENOMIC DNA]</scope>
    <source>
        <strain evidence="11 12">TTN</strain>
    </source>
</reference>
<comment type="similarity">
    <text evidence="1 5">Belongs to the AlaDH/PNT family.</text>
</comment>
<dbReference type="SUPFAM" id="SSF51735">
    <property type="entry name" value="NAD(P)-binding Rossmann-fold domains"/>
    <property type="match status" value="1"/>
</dbReference>
<feature type="domain" description="Alanine dehydrogenase/pyridine nucleotide transhydrogenase N-terminal" evidence="10">
    <location>
        <begin position="4"/>
        <end position="135"/>
    </location>
</feature>
<dbReference type="InterPro" id="IPR008143">
    <property type="entry name" value="Ala_DH/PNT_CS2"/>
</dbReference>
<dbReference type="GO" id="GO:0042853">
    <property type="term" value="P:L-alanine catabolic process"/>
    <property type="evidence" value="ECO:0007669"/>
    <property type="project" value="InterPro"/>
</dbReference>
<feature type="domain" description="Alanine dehydrogenase/pyridine nucleotide transhydrogenase NAD(H)-binding" evidence="9">
    <location>
        <begin position="147"/>
        <end position="295"/>
    </location>
</feature>
<evidence type="ECO:0000313" key="12">
    <source>
        <dbReference type="Proteomes" id="UP000286806"/>
    </source>
</evidence>
<dbReference type="EC" id="1.4.1.1" evidence="2 5"/>
<dbReference type="GO" id="GO:0000286">
    <property type="term" value="F:alanine dehydrogenase activity"/>
    <property type="evidence" value="ECO:0007669"/>
    <property type="project" value="UniProtKB-UniRule"/>
</dbReference>
<dbReference type="SMART" id="SM01002">
    <property type="entry name" value="AlaDh_PNT_C"/>
    <property type="match status" value="1"/>
</dbReference>
<gene>
    <name evidence="11" type="ORF">SFMTTN_0309</name>
</gene>
<sequence length="366" mass="37765">MLIGIPKEIKDHEYRVALTPDSVAALLAAGHQVRVQTGAAARIGFSDDAYRAAGAQIVDNAAAVYEAELIVKVKEPQTAEISLLRAGQMLFSYLHLAAAPELTAQLLDRKIIGIGFETVTDASGTPLLAPMSAVAGRIAVQAGAQALTMASGGNGTLLSGVAGVAPGKVTIVGAGMVGANAARVAAGMGAEVTVLDLSMDKLRHFDDLYQGRLKTRYSDTAALTELVTGADLVIGAVLLPGRKAPKLITRKMLAGMRPGSVLVDVAIDQGGCAETSRPTSHSHPTYVEEGVVHYCVTNMPAACARTATQALASVVLPYALRLANQGMAALLADKGFLDGLNVYLGAVTHPAVAEDTGHPYVAAHTL</sequence>
<feature type="binding site" evidence="8">
    <location>
        <position position="277"/>
    </location>
    <ligand>
        <name>NAD(+)</name>
        <dbReference type="ChEBI" id="CHEBI:57540"/>
    </ligand>
</feature>
<dbReference type="InterPro" id="IPR008141">
    <property type="entry name" value="Ala_DH"/>
</dbReference>
<feature type="binding site" evidence="7">
    <location>
        <position position="15"/>
    </location>
    <ligand>
        <name>substrate</name>
    </ligand>
</feature>
<evidence type="ECO:0000259" key="10">
    <source>
        <dbReference type="SMART" id="SM01003"/>
    </source>
</evidence>
<evidence type="ECO:0000256" key="4">
    <source>
        <dbReference type="ARBA" id="ARBA00023027"/>
    </source>
</evidence>
<name>A0A401JA20_9PROT</name>
<feature type="binding site" evidence="7">
    <location>
        <position position="74"/>
    </location>
    <ligand>
        <name>substrate</name>
    </ligand>
</feature>
<proteinExistence type="inferred from homology"/>
<keyword evidence="12" id="KW-1185">Reference proteome</keyword>
<evidence type="ECO:0000256" key="7">
    <source>
        <dbReference type="PIRSR" id="PIRSR000183-2"/>
    </source>
</evidence>
<protein>
    <recommendedName>
        <fullName evidence="2 5">Alanine dehydrogenase</fullName>
        <ecNumber evidence="2 5">1.4.1.1</ecNumber>
    </recommendedName>
</protein>
<comment type="caution">
    <text evidence="11">The sequence shown here is derived from an EMBL/GenBank/DDBJ whole genome shotgun (WGS) entry which is preliminary data.</text>
</comment>
<feature type="active site" description="Proton donor/acceptor" evidence="6">
    <location>
        <position position="268"/>
    </location>
</feature>
<feature type="binding site" evidence="8">
    <location>
        <begin position="296"/>
        <end position="299"/>
    </location>
    <ligand>
        <name>NAD(+)</name>
        <dbReference type="ChEBI" id="CHEBI:57540"/>
    </ligand>
</feature>
<dbReference type="PANTHER" id="PTHR42795">
    <property type="entry name" value="ALANINE DEHYDROGENASE"/>
    <property type="match status" value="1"/>
</dbReference>
<evidence type="ECO:0000313" key="11">
    <source>
        <dbReference type="EMBL" id="GBL44512.1"/>
    </source>
</evidence>
<feature type="binding site" evidence="8">
    <location>
        <begin position="265"/>
        <end position="268"/>
    </location>
    <ligand>
        <name>NAD(+)</name>
        <dbReference type="ChEBI" id="CHEBI:57540"/>
    </ligand>
</feature>
<evidence type="ECO:0000256" key="1">
    <source>
        <dbReference type="ARBA" id="ARBA00005689"/>
    </source>
</evidence>
<keyword evidence="3 5" id="KW-0560">Oxidoreductase</keyword>
<dbReference type="AlphaFoldDB" id="A0A401JA20"/>
<feature type="binding site" evidence="8">
    <location>
        <position position="218"/>
    </location>
    <ligand>
        <name>NAD(+)</name>
        <dbReference type="ChEBI" id="CHEBI:57540"/>
    </ligand>
</feature>
<dbReference type="PROSITE" id="PS00837">
    <property type="entry name" value="ALADH_PNT_2"/>
    <property type="match status" value="1"/>
</dbReference>
<evidence type="ECO:0000256" key="8">
    <source>
        <dbReference type="PIRSR" id="PIRSR000183-3"/>
    </source>
</evidence>
<evidence type="ECO:0000256" key="5">
    <source>
        <dbReference type="PIRNR" id="PIRNR000183"/>
    </source>
</evidence>
<feature type="binding site" evidence="8">
    <location>
        <position position="132"/>
    </location>
    <ligand>
        <name>NAD(+)</name>
        <dbReference type="ChEBI" id="CHEBI:57540"/>
    </ligand>
</feature>
<dbReference type="RefSeq" id="WP_124703361.1">
    <property type="nucleotide sequence ID" value="NZ_BGOW01000002.1"/>
</dbReference>
<dbReference type="GO" id="GO:0005886">
    <property type="term" value="C:plasma membrane"/>
    <property type="evidence" value="ECO:0007669"/>
    <property type="project" value="TreeGrafter"/>
</dbReference>
<dbReference type="EMBL" id="BGOW01000002">
    <property type="protein sequence ID" value="GBL44512.1"/>
    <property type="molecule type" value="Genomic_DNA"/>
</dbReference>
<dbReference type="GO" id="GO:0000166">
    <property type="term" value="F:nucleotide binding"/>
    <property type="evidence" value="ECO:0007669"/>
    <property type="project" value="UniProtKB-KW"/>
</dbReference>
<evidence type="ECO:0000259" key="9">
    <source>
        <dbReference type="SMART" id="SM01002"/>
    </source>
</evidence>
<organism evidence="11 12">
    <name type="scientific">Sulfuriferula multivorans</name>
    <dbReference type="NCBI Taxonomy" id="1559896"/>
    <lineage>
        <taxon>Bacteria</taxon>
        <taxon>Pseudomonadati</taxon>
        <taxon>Pseudomonadota</taxon>
        <taxon>Betaproteobacteria</taxon>
        <taxon>Nitrosomonadales</taxon>
        <taxon>Sulfuricellaceae</taxon>
        <taxon>Sulfuriferula</taxon>
    </lineage>
</organism>
<evidence type="ECO:0000256" key="2">
    <source>
        <dbReference type="ARBA" id="ARBA00012897"/>
    </source>
</evidence>
<comment type="catalytic activity">
    <reaction evidence="5">
        <text>L-alanine + NAD(+) + H2O = pyruvate + NH4(+) + NADH + H(+)</text>
        <dbReference type="Rhea" id="RHEA:18405"/>
        <dbReference type="ChEBI" id="CHEBI:15361"/>
        <dbReference type="ChEBI" id="CHEBI:15377"/>
        <dbReference type="ChEBI" id="CHEBI:15378"/>
        <dbReference type="ChEBI" id="CHEBI:28938"/>
        <dbReference type="ChEBI" id="CHEBI:57540"/>
        <dbReference type="ChEBI" id="CHEBI:57945"/>
        <dbReference type="ChEBI" id="CHEBI:57972"/>
        <dbReference type="EC" id="1.4.1.1"/>
    </reaction>
</comment>
<dbReference type="PANTHER" id="PTHR42795:SF1">
    <property type="entry name" value="ALANINE DEHYDROGENASE"/>
    <property type="match status" value="1"/>
</dbReference>
<dbReference type="SUPFAM" id="SSF52283">
    <property type="entry name" value="Formate/glycerate dehydrogenase catalytic domain-like"/>
    <property type="match status" value="1"/>
</dbReference>
<feature type="binding site" evidence="8">
    <location>
        <position position="201"/>
    </location>
    <ligand>
        <name>NAD(+)</name>
        <dbReference type="ChEBI" id="CHEBI:57540"/>
    </ligand>
</feature>
<keyword evidence="8" id="KW-0547">Nucleotide-binding</keyword>
<dbReference type="Proteomes" id="UP000286806">
    <property type="component" value="Unassembled WGS sequence"/>
</dbReference>
<accession>A0A401JA20</accession>
<feature type="binding site" evidence="8">
    <location>
        <begin position="237"/>
        <end position="238"/>
    </location>
    <ligand>
        <name>NAD(+)</name>
        <dbReference type="ChEBI" id="CHEBI:57540"/>
    </ligand>
</feature>
<feature type="active site" description="Proton donor/acceptor" evidence="6">
    <location>
        <position position="95"/>
    </location>
</feature>
<dbReference type="NCBIfam" id="TIGR00518">
    <property type="entry name" value="alaDH"/>
    <property type="match status" value="1"/>
</dbReference>
<dbReference type="InterPro" id="IPR036291">
    <property type="entry name" value="NAD(P)-bd_dom_sf"/>
</dbReference>
<feature type="binding site" evidence="8">
    <location>
        <position position="196"/>
    </location>
    <ligand>
        <name>NAD(+)</name>
        <dbReference type="ChEBI" id="CHEBI:57540"/>
    </ligand>
</feature>
<dbReference type="Pfam" id="PF05222">
    <property type="entry name" value="AlaDh_PNT_N"/>
    <property type="match status" value="1"/>
</dbReference>
<evidence type="ECO:0000256" key="3">
    <source>
        <dbReference type="ARBA" id="ARBA00023002"/>
    </source>
</evidence>
<dbReference type="InterPro" id="IPR007886">
    <property type="entry name" value="AlaDH/PNT_N"/>
</dbReference>
<dbReference type="Gene3D" id="3.40.50.720">
    <property type="entry name" value="NAD(P)-binding Rossmann-like Domain"/>
    <property type="match status" value="2"/>
</dbReference>
<dbReference type="FunFam" id="3.40.50.720:FF:000049">
    <property type="entry name" value="Alanine dehydrogenase"/>
    <property type="match status" value="1"/>
</dbReference>
<dbReference type="SMART" id="SM01003">
    <property type="entry name" value="AlaDh_PNT_N"/>
    <property type="match status" value="1"/>
</dbReference>
<dbReference type="InterPro" id="IPR007698">
    <property type="entry name" value="AlaDH/PNT_NAD(H)-bd"/>
</dbReference>
<dbReference type="PIRSF" id="PIRSF000183">
    <property type="entry name" value="Alanine_dh"/>
    <property type="match status" value="1"/>
</dbReference>
<keyword evidence="4 5" id="KW-0520">NAD</keyword>
<evidence type="ECO:0000256" key="6">
    <source>
        <dbReference type="PIRSR" id="PIRSR000183-1"/>
    </source>
</evidence>
<dbReference type="OrthoDB" id="9804592at2"/>